<keyword evidence="5" id="KW-0687">Ribonucleoprotein</keyword>
<accession>A0A7J6W2T4</accession>
<dbReference type="Proteomes" id="UP000554482">
    <property type="component" value="Unassembled WGS sequence"/>
</dbReference>
<feature type="region of interest" description="Disordered" evidence="2">
    <location>
        <begin position="282"/>
        <end position="343"/>
    </location>
</feature>
<dbReference type="Pfam" id="PF17808">
    <property type="entry name" value="fn3_PAP"/>
    <property type="match status" value="1"/>
</dbReference>
<evidence type="ECO:0000313" key="5">
    <source>
        <dbReference type="EMBL" id="KAF5191689.1"/>
    </source>
</evidence>
<dbReference type="EMBL" id="JABWDY010022475">
    <property type="protein sequence ID" value="KAF5191689.1"/>
    <property type="molecule type" value="Genomic_DNA"/>
</dbReference>
<gene>
    <name evidence="5" type="ORF">FRX31_018726</name>
</gene>
<dbReference type="OrthoDB" id="2289628at2759"/>
<dbReference type="InterPro" id="IPR008963">
    <property type="entry name" value="Purple_acid_Pase-like_N"/>
</dbReference>
<evidence type="ECO:0000313" key="6">
    <source>
        <dbReference type="Proteomes" id="UP000554482"/>
    </source>
</evidence>
<feature type="domain" description="Purple acid phosphatase N-terminal" evidence="3">
    <location>
        <begin position="585"/>
        <end position="688"/>
    </location>
</feature>
<dbReference type="GO" id="GO:0005689">
    <property type="term" value="C:U12-type spliceosomal complex"/>
    <property type="evidence" value="ECO:0007669"/>
    <property type="project" value="TreeGrafter"/>
</dbReference>
<reference evidence="5 6" key="1">
    <citation type="submission" date="2020-06" db="EMBL/GenBank/DDBJ databases">
        <title>Transcriptomic and genomic resources for Thalictrum thalictroides and T. hernandezii: Facilitating candidate gene discovery in an emerging model plant lineage.</title>
        <authorList>
            <person name="Arias T."/>
            <person name="Riano-Pachon D.M."/>
            <person name="Di Stilio V.S."/>
        </authorList>
    </citation>
    <scope>NUCLEOTIDE SEQUENCE [LARGE SCALE GENOMIC DNA]</scope>
    <source>
        <strain evidence="6">cv. WT478/WT964</strain>
        <tissue evidence="5">Leaves</tissue>
    </source>
</reference>
<dbReference type="GO" id="GO:0046872">
    <property type="term" value="F:metal ion binding"/>
    <property type="evidence" value="ECO:0007669"/>
    <property type="project" value="InterPro"/>
</dbReference>
<keyword evidence="1" id="KW-0175">Coiled coil</keyword>
<dbReference type="SUPFAM" id="SSF49363">
    <property type="entry name" value="Purple acid phosphatase, N-terminal domain"/>
    <property type="match status" value="1"/>
</dbReference>
<dbReference type="InterPro" id="IPR052831">
    <property type="entry name" value="Apoptosis_promoter"/>
</dbReference>
<protein>
    <submittedName>
        <fullName evidence="5">U11/U12 small nuclear ribonucleoprotein</fullName>
    </submittedName>
</protein>
<dbReference type="PANTHER" id="PTHR48190:SF2">
    <property type="entry name" value="PROGRAMMED CELL DEATH PROTEIN 7"/>
    <property type="match status" value="1"/>
</dbReference>
<evidence type="ECO:0000259" key="4">
    <source>
        <dbReference type="Pfam" id="PF17808"/>
    </source>
</evidence>
<organism evidence="5 6">
    <name type="scientific">Thalictrum thalictroides</name>
    <name type="common">Rue-anemone</name>
    <name type="synonym">Anemone thalictroides</name>
    <dbReference type="NCBI Taxonomy" id="46969"/>
    <lineage>
        <taxon>Eukaryota</taxon>
        <taxon>Viridiplantae</taxon>
        <taxon>Streptophyta</taxon>
        <taxon>Embryophyta</taxon>
        <taxon>Tracheophyta</taxon>
        <taxon>Spermatophyta</taxon>
        <taxon>Magnoliopsida</taxon>
        <taxon>Ranunculales</taxon>
        <taxon>Ranunculaceae</taxon>
        <taxon>Thalictroideae</taxon>
        <taxon>Thalictrum</taxon>
    </lineage>
</organism>
<comment type="caution">
    <text evidence="5">The sequence shown here is derived from an EMBL/GenBank/DDBJ whole genome shotgun (WGS) entry which is preliminary data.</text>
</comment>
<evidence type="ECO:0000259" key="3">
    <source>
        <dbReference type="Pfam" id="PF16656"/>
    </source>
</evidence>
<dbReference type="Pfam" id="PF16656">
    <property type="entry name" value="Pur_ac_phosph_N"/>
    <property type="match status" value="1"/>
</dbReference>
<dbReference type="Pfam" id="PF16021">
    <property type="entry name" value="PDCD7"/>
    <property type="match status" value="1"/>
</dbReference>
<dbReference type="PANTHER" id="PTHR48190">
    <property type="entry name" value="PROGRAMMED CELL DEATH PROTEIN 7"/>
    <property type="match status" value="1"/>
</dbReference>
<proteinExistence type="predicted"/>
<feature type="domain" description="Purple acid phosphatase Fn3-like" evidence="4">
    <location>
        <begin position="459"/>
        <end position="577"/>
    </location>
</feature>
<name>A0A7J6W2T4_THATH</name>
<feature type="coiled-coil region" evidence="1">
    <location>
        <begin position="164"/>
        <end position="207"/>
    </location>
</feature>
<evidence type="ECO:0000256" key="2">
    <source>
        <dbReference type="SAM" id="MobiDB-lite"/>
    </source>
</evidence>
<feature type="coiled-coil region" evidence="1">
    <location>
        <begin position="41"/>
        <end position="71"/>
    </location>
</feature>
<dbReference type="GO" id="GO:0003993">
    <property type="term" value="F:acid phosphatase activity"/>
    <property type="evidence" value="ECO:0007669"/>
    <property type="project" value="InterPro"/>
</dbReference>
<feature type="compositionally biased region" description="Polar residues" evidence="2">
    <location>
        <begin position="332"/>
        <end position="343"/>
    </location>
</feature>
<feature type="compositionally biased region" description="Polar residues" evidence="2">
    <location>
        <begin position="288"/>
        <end position="314"/>
    </location>
</feature>
<dbReference type="Gene3D" id="2.60.40.380">
    <property type="entry name" value="Purple acid phosphatase-like, N-terminal"/>
    <property type="match status" value="1"/>
</dbReference>
<feature type="non-terminal residue" evidence="5">
    <location>
        <position position="1"/>
    </location>
</feature>
<sequence>MPPPPPQFSPAAPPPPWYMIVQPTPAMSSSFWTTGNVHNRLQDLRETLDLAKSMKKELEVLNMSKETCNEEVNDDGDCDSVRLFTKVLEEKKINMEMQELQSVEAVNSLIAKMNSQIEPFNVLMSQNCSWEEKYAVARLTSKIQKYKRNKSWRKRKRKRIAEMLVKERERFELADQEADEWRAREIAKDIARRKVEKMKEIAKLKANEERSRLESELELVLIVEKLQELRSIRIQKLKKQGHFLPEEDDKFLERVRAAVEEEERQAAAASVTDAAKDAIAAAEESRKTVQSNLPDAKDSSSINENGGTVSQGRVTDTENEKVFSEGAELKSEQQGLDAQSSSGPYNSVASLPVEFYHYYHGSNTDMGTLIEVRRTWDAYIRPGGSRIPGHWVQPPPPANKIWASYLVYIVMMRLNVAILSILFLAFIVVGEANRPHDEQPLSKIAIHKTTLAIHESAYVKASPSILGLKGLNSEWVTVTFSSPSPSIDDWIGVFSPANFSAATCSPENKRVSPPLLCSAPIKYQFTNFSSPKYKDTGKGYLKLQLINQREDFSFALFSGGLTSPKLIAVSNTVAFVNPKAPVYPRLAQGKIWNEMTVTWTSGYGINEAEPFVEWGLQGGDQIRSPAGTLTFSRSSMCGAPARTVGWRDPGFIHTSFLKELWPNSMYTYKLGHKLFNGTYVWSQSYHFKASPYPGQDSKQQVVIFGDMGK</sequence>
<dbReference type="InterPro" id="IPR031974">
    <property type="entry name" value="PDCD7"/>
</dbReference>
<dbReference type="AlphaFoldDB" id="A0A7J6W2T4"/>
<dbReference type="InterPro" id="IPR040974">
    <property type="entry name" value="Fn3_PAP"/>
</dbReference>
<dbReference type="InterPro" id="IPR015914">
    <property type="entry name" value="PAPs_N"/>
</dbReference>
<keyword evidence="6" id="KW-1185">Reference proteome</keyword>
<feature type="compositionally biased region" description="Basic and acidic residues" evidence="2">
    <location>
        <begin position="315"/>
        <end position="331"/>
    </location>
</feature>
<evidence type="ECO:0000256" key="1">
    <source>
        <dbReference type="SAM" id="Coils"/>
    </source>
</evidence>